<dbReference type="SUPFAM" id="SSF55729">
    <property type="entry name" value="Acyl-CoA N-acyltransferases (Nat)"/>
    <property type="match status" value="1"/>
</dbReference>
<comment type="caution">
    <text evidence="2">The sequence shown here is derived from an EMBL/GenBank/DDBJ whole genome shotgun (WGS) entry which is preliminary data.</text>
</comment>
<proteinExistence type="predicted"/>
<dbReference type="PANTHER" id="PTHR31143:SF2">
    <property type="entry name" value="FR47-LIKE DOMAIN-CONTAINING PROTEIN-RELATED"/>
    <property type="match status" value="1"/>
</dbReference>
<evidence type="ECO:0000313" key="2">
    <source>
        <dbReference type="EMBL" id="MDO0825031.1"/>
    </source>
</evidence>
<evidence type="ECO:0000313" key="3">
    <source>
        <dbReference type="Proteomes" id="UP001176021"/>
    </source>
</evidence>
<reference evidence="2" key="1">
    <citation type="submission" date="2022-05" db="EMBL/GenBank/DDBJ databases">
        <title>Expanded diversity of anoxic marine methylotrophy in a Black Sea sulfate reducing microorganism.</title>
        <authorList>
            <person name="Fischer P.Q."/>
            <person name="Stams A.J.M."/>
            <person name="Villanueva L."/>
            <person name="Sousa D.Z."/>
        </authorList>
    </citation>
    <scope>NUCLEOTIDE SEQUENCE</scope>
    <source>
        <strain evidence="2">P130</strain>
    </source>
</reference>
<evidence type="ECO:0000259" key="1">
    <source>
        <dbReference type="PROSITE" id="PS51186"/>
    </source>
</evidence>
<accession>A0ABT8QYR8</accession>
<keyword evidence="3" id="KW-1185">Reference proteome</keyword>
<gene>
    <name evidence="2" type="ORF">M8H41_19560</name>
</gene>
<protein>
    <submittedName>
        <fullName evidence="2">GNAT family N-acetyltransferase</fullName>
    </submittedName>
</protein>
<name>A0ABT8QYR8_9FIRM</name>
<dbReference type="EMBL" id="JAMJEV010000019">
    <property type="protein sequence ID" value="MDO0825031.1"/>
    <property type="molecule type" value="Genomic_DNA"/>
</dbReference>
<feature type="domain" description="N-acetyltransferase" evidence="1">
    <location>
        <begin position="146"/>
        <end position="282"/>
    </location>
</feature>
<sequence length="282" mass="33001">MIKLKVNDYVKVIAPLERVTINTLFAKAVVYQQVTGSVYVDREKEPKVFYIAHPYGMSLLFGNTENEYFNENLFYYLTNKNKVRNKDEWLQVFPNSWSNKVETILDSYLVKIDSANMNRVLEMDDVSRRVVENTRVNFIFNISDFKNIKRPLDSRKHEIVRTTKEMLQTLQGSVIPKYFWNHEDQFQNTGIGYSLIYDGEVASTAFSSCRFEKQLEIGIETLEKYRGKGFALYVCSVLINYCLENGLEPIWACRMENIASYQLAHKLGFIPTLFIPYYRLSV</sequence>
<dbReference type="PANTHER" id="PTHR31143">
    <property type="match status" value="1"/>
</dbReference>
<dbReference type="Proteomes" id="UP001176021">
    <property type="component" value="Unassembled WGS sequence"/>
</dbReference>
<dbReference type="InterPro" id="IPR016181">
    <property type="entry name" value="Acyl_CoA_acyltransferase"/>
</dbReference>
<dbReference type="InterPro" id="IPR027365">
    <property type="entry name" value="GNAT_acetyltra_YdfB-like"/>
</dbReference>
<dbReference type="InterPro" id="IPR000182">
    <property type="entry name" value="GNAT_dom"/>
</dbReference>
<dbReference type="Pfam" id="PF12746">
    <property type="entry name" value="GNAT_acetyltran"/>
    <property type="match status" value="1"/>
</dbReference>
<dbReference type="PROSITE" id="PS51186">
    <property type="entry name" value="GNAT"/>
    <property type="match status" value="1"/>
</dbReference>
<dbReference type="Gene3D" id="3.40.630.30">
    <property type="match status" value="1"/>
</dbReference>
<organism evidence="2 3">
    <name type="scientific">Desulfosporosinus nitroreducens</name>
    <dbReference type="NCBI Taxonomy" id="2018668"/>
    <lineage>
        <taxon>Bacteria</taxon>
        <taxon>Bacillati</taxon>
        <taxon>Bacillota</taxon>
        <taxon>Clostridia</taxon>
        <taxon>Eubacteriales</taxon>
        <taxon>Desulfitobacteriaceae</taxon>
        <taxon>Desulfosporosinus</taxon>
    </lineage>
</organism>
<dbReference type="RefSeq" id="WP_302049745.1">
    <property type="nucleotide sequence ID" value="NZ_JAMJEV010000019.1"/>
</dbReference>